<dbReference type="PROSITE" id="PS52029">
    <property type="entry name" value="LD_TPASE"/>
    <property type="match status" value="1"/>
</dbReference>
<keyword evidence="7" id="KW-0732">Signal</keyword>
<dbReference type="InterPro" id="IPR050979">
    <property type="entry name" value="LD-transpeptidase"/>
</dbReference>
<name>A0ABR7SCY4_9ACTN</name>
<evidence type="ECO:0000313" key="10">
    <source>
        <dbReference type="Proteomes" id="UP000642284"/>
    </source>
</evidence>
<proteinExistence type="predicted"/>
<evidence type="ECO:0000313" key="9">
    <source>
        <dbReference type="EMBL" id="MBC9712734.1"/>
    </source>
</evidence>
<keyword evidence="5 6" id="KW-0961">Cell wall biogenesis/degradation</keyword>
<keyword evidence="3 6" id="KW-0133">Cell shape</keyword>
<keyword evidence="4 6" id="KW-0573">Peptidoglycan synthesis</keyword>
<comment type="pathway">
    <text evidence="1 6">Cell wall biogenesis; peptidoglycan biosynthesis.</text>
</comment>
<dbReference type="InterPro" id="IPR038063">
    <property type="entry name" value="Transpep_catalytic_dom"/>
</dbReference>
<accession>A0ABR7SCY4</accession>
<dbReference type="EMBL" id="JACTVJ010000005">
    <property type="protein sequence ID" value="MBC9712734.1"/>
    <property type="molecule type" value="Genomic_DNA"/>
</dbReference>
<dbReference type="InterPro" id="IPR036365">
    <property type="entry name" value="PGBD-like_sf"/>
</dbReference>
<sequence>MCGAVATAVSVAVLVPVLVAAPAVAAPARCGAATGPYQRQLEAQLKLSVDGRQSAADCAAIRSFQAKYGVRPTDGYAGLATYRQLLVVQAGKNPNAAGKCPVRPRQKVACVDLSRQLTWVQRGKKIVFAPVPVRTGRDGMETRPGWHRVYWKNRHQISTVYNNAPMPYAQFFDGGQAFHGSYTDLFSGGSHGCVNMRKVDAARLWNVLRVGDLVYVWGRKPGT</sequence>
<feature type="domain" description="L,D-TPase catalytic" evidence="8">
    <location>
        <begin position="106"/>
        <end position="217"/>
    </location>
</feature>
<evidence type="ECO:0000256" key="7">
    <source>
        <dbReference type="SAM" id="SignalP"/>
    </source>
</evidence>
<dbReference type="SUPFAM" id="SSF47090">
    <property type="entry name" value="PGBD-like"/>
    <property type="match status" value="1"/>
</dbReference>
<evidence type="ECO:0000256" key="2">
    <source>
        <dbReference type="ARBA" id="ARBA00022679"/>
    </source>
</evidence>
<evidence type="ECO:0000259" key="8">
    <source>
        <dbReference type="PROSITE" id="PS52029"/>
    </source>
</evidence>
<dbReference type="Pfam" id="PF03734">
    <property type="entry name" value="YkuD"/>
    <property type="match status" value="1"/>
</dbReference>
<feature type="active site" description="Nucleophile" evidence="6">
    <location>
        <position position="193"/>
    </location>
</feature>
<evidence type="ECO:0000256" key="3">
    <source>
        <dbReference type="ARBA" id="ARBA00022960"/>
    </source>
</evidence>
<gene>
    <name evidence="9" type="ORF">H9Y04_09130</name>
</gene>
<keyword evidence="10" id="KW-1185">Reference proteome</keyword>
<dbReference type="PANTHER" id="PTHR30582:SF33">
    <property type="entry name" value="EXPORTED PROTEIN"/>
    <property type="match status" value="1"/>
</dbReference>
<keyword evidence="2" id="KW-0808">Transferase</keyword>
<comment type="caution">
    <text evidence="9">The sequence shown here is derived from an EMBL/GenBank/DDBJ whole genome shotgun (WGS) entry which is preliminary data.</text>
</comment>
<dbReference type="InterPro" id="IPR005490">
    <property type="entry name" value="LD_TPept_cat_dom"/>
</dbReference>
<evidence type="ECO:0000256" key="4">
    <source>
        <dbReference type="ARBA" id="ARBA00022984"/>
    </source>
</evidence>
<reference evidence="9 10" key="1">
    <citation type="submission" date="2020-08" db="EMBL/GenBank/DDBJ databases">
        <title>Genemic of Streptomyces polyaspartic.</title>
        <authorList>
            <person name="Liu W."/>
        </authorList>
    </citation>
    <scope>NUCLEOTIDE SEQUENCE [LARGE SCALE GENOMIC DNA]</scope>
    <source>
        <strain evidence="9 10">TRM66268-LWL</strain>
    </source>
</reference>
<dbReference type="Proteomes" id="UP000642284">
    <property type="component" value="Unassembled WGS sequence"/>
</dbReference>
<organism evidence="9 10">
    <name type="scientific">Streptomyces polyasparticus</name>
    <dbReference type="NCBI Taxonomy" id="2767826"/>
    <lineage>
        <taxon>Bacteria</taxon>
        <taxon>Bacillati</taxon>
        <taxon>Actinomycetota</taxon>
        <taxon>Actinomycetes</taxon>
        <taxon>Kitasatosporales</taxon>
        <taxon>Streptomycetaceae</taxon>
        <taxon>Streptomyces</taxon>
    </lineage>
</organism>
<feature type="chain" id="PRO_5046657486" evidence="7">
    <location>
        <begin position="26"/>
        <end position="223"/>
    </location>
</feature>
<protein>
    <submittedName>
        <fullName evidence="9">L,D-transpeptidase family protein</fullName>
    </submittedName>
</protein>
<evidence type="ECO:0000256" key="6">
    <source>
        <dbReference type="PROSITE-ProRule" id="PRU01373"/>
    </source>
</evidence>
<evidence type="ECO:0000256" key="1">
    <source>
        <dbReference type="ARBA" id="ARBA00004752"/>
    </source>
</evidence>
<feature type="signal peptide" evidence="7">
    <location>
        <begin position="1"/>
        <end position="25"/>
    </location>
</feature>
<dbReference type="CDD" id="cd16913">
    <property type="entry name" value="YkuD_like"/>
    <property type="match status" value="1"/>
</dbReference>
<dbReference type="Gene3D" id="2.40.440.10">
    <property type="entry name" value="L,D-transpeptidase catalytic domain-like"/>
    <property type="match status" value="1"/>
</dbReference>
<feature type="active site" description="Proton donor/acceptor" evidence="6">
    <location>
        <position position="179"/>
    </location>
</feature>
<evidence type="ECO:0000256" key="5">
    <source>
        <dbReference type="ARBA" id="ARBA00023316"/>
    </source>
</evidence>
<dbReference type="SUPFAM" id="SSF141523">
    <property type="entry name" value="L,D-transpeptidase catalytic domain-like"/>
    <property type="match status" value="1"/>
</dbReference>
<dbReference type="PANTHER" id="PTHR30582">
    <property type="entry name" value="L,D-TRANSPEPTIDASE"/>
    <property type="match status" value="1"/>
</dbReference>